<accession>A0AAD7IQT5</accession>
<sequence length="279" mass="30248">MTESISAGKQVVLILVGLIGSGKSTFAQALETHFPEFRRCNQDDLGDRRQVEYVSREALRNGHSVCIDRTNFDPGQRAHWIKISREFPGTLIWVIVFDTPKDVCATRLRTRTGHPTITNPQDALSILDRFSSQYHAPSEDEGYDRIIYLQPAEQGLAYSHSSLAAILRRVRDAPSAVPPPSVGPAVSQHPTRGLPYSRGGSFRWTRGRGGGHYTGGGFGSGSSAATRGMNRWEAFSGQSQKPVAPPSPRQSESGFAPGAELVAAEHNGNSADPDGLPKV</sequence>
<dbReference type="GO" id="GO:0006281">
    <property type="term" value="P:DNA repair"/>
    <property type="evidence" value="ECO:0007669"/>
    <property type="project" value="TreeGrafter"/>
</dbReference>
<dbReference type="AlphaFoldDB" id="A0AAD7IQT5"/>
<feature type="region of interest" description="Disordered" evidence="1">
    <location>
        <begin position="174"/>
        <end position="201"/>
    </location>
</feature>
<dbReference type="GO" id="GO:0046403">
    <property type="term" value="F:polynucleotide 3'-phosphatase activity"/>
    <property type="evidence" value="ECO:0007669"/>
    <property type="project" value="TreeGrafter"/>
</dbReference>
<reference evidence="2" key="1">
    <citation type="submission" date="2023-03" db="EMBL/GenBank/DDBJ databases">
        <title>Massive genome expansion in bonnet fungi (Mycena s.s.) driven by repeated elements and novel gene families across ecological guilds.</title>
        <authorList>
            <consortium name="Lawrence Berkeley National Laboratory"/>
            <person name="Harder C.B."/>
            <person name="Miyauchi S."/>
            <person name="Viragh M."/>
            <person name="Kuo A."/>
            <person name="Thoen E."/>
            <person name="Andreopoulos B."/>
            <person name="Lu D."/>
            <person name="Skrede I."/>
            <person name="Drula E."/>
            <person name="Henrissat B."/>
            <person name="Morin E."/>
            <person name="Kohler A."/>
            <person name="Barry K."/>
            <person name="LaButti K."/>
            <person name="Morin E."/>
            <person name="Salamov A."/>
            <person name="Lipzen A."/>
            <person name="Mereny Z."/>
            <person name="Hegedus B."/>
            <person name="Baldrian P."/>
            <person name="Stursova M."/>
            <person name="Weitz H."/>
            <person name="Taylor A."/>
            <person name="Grigoriev I.V."/>
            <person name="Nagy L.G."/>
            <person name="Martin F."/>
            <person name="Kauserud H."/>
        </authorList>
    </citation>
    <scope>NUCLEOTIDE SEQUENCE</scope>
    <source>
        <strain evidence="2">CBHHK188m</strain>
    </source>
</reference>
<proteinExistence type="predicted"/>
<dbReference type="InterPro" id="IPR027417">
    <property type="entry name" value="P-loop_NTPase"/>
</dbReference>
<evidence type="ECO:0000313" key="2">
    <source>
        <dbReference type="EMBL" id="KAJ7746892.1"/>
    </source>
</evidence>
<keyword evidence="2" id="KW-0378">Hydrolase</keyword>
<dbReference type="EMBL" id="JARJLG010000096">
    <property type="protein sequence ID" value="KAJ7746892.1"/>
    <property type="molecule type" value="Genomic_DNA"/>
</dbReference>
<evidence type="ECO:0000256" key="1">
    <source>
        <dbReference type="SAM" id="MobiDB-lite"/>
    </source>
</evidence>
<protein>
    <submittedName>
        <fullName evidence="2">P-loop containing nucleoside triphosphate hydrolase protein</fullName>
    </submittedName>
</protein>
<dbReference type="GO" id="GO:0003690">
    <property type="term" value="F:double-stranded DNA binding"/>
    <property type="evidence" value="ECO:0007669"/>
    <property type="project" value="TreeGrafter"/>
</dbReference>
<dbReference type="SUPFAM" id="SSF52540">
    <property type="entry name" value="P-loop containing nucleoside triphosphate hydrolases"/>
    <property type="match status" value="1"/>
</dbReference>
<organism evidence="2 3">
    <name type="scientific">Mycena maculata</name>
    <dbReference type="NCBI Taxonomy" id="230809"/>
    <lineage>
        <taxon>Eukaryota</taxon>
        <taxon>Fungi</taxon>
        <taxon>Dikarya</taxon>
        <taxon>Basidiomycota</taxon>
        <taxon>Agaricomycotina</taxon>
        <taxon>Agaricomycetes</taxon>
        <taxon>Agaricomycetidae</taxon>
        <taxon>Agaricales</taxon>
        <taxon>Marasmiineae</taxon>
        <taxon>Mycenaceae</taxon>
        <taxon>Mycena</taxon>
    </lineage>
</organism>
<dbReference type="Gene3D" id="3.40.50.300">
    <property type="entry name" value="P-loop containing nucleotide triphosphate hydrolases"/>
    <property type="match status" value="1"/>
</dbReference>
<evidence type="ECO:0000313" key="3">
    <source>
        <dbReference type="Proteomes" id="UP001215280"/>
    </source>
</evidence>
<gene>
    <name evidence="2" type="ORF">DFH07DRAFT_747942</name>
</gene>
<comment type="caution">
    <text evidence="2">The sequence shown here is derived from an EMBL/GenBank/DDBJ whole genome shotgun (WGS) entry which is preliminary data.</text>
</comment>
<dbReference type="PANTHER" id="PTHR12083">
    <property type="entry name" value="BIFUNCTIONAL POLYNUCLEOTIDE PHOSPHATASE/KINASE"/>
    <property type="match status" value="1"/>
</dbReference>
<name>A0AAD7IQT5_9AGAR</name>
<feature type="region of interest" description="Disordered" evidence="1">
    <location>
        <begin position="230"/>
        <end position="279"/>
    </location>
</feature>
<dbReference type="GO" id="GO:0046404">
    <property type="term" value="F:ATP-dependent polydeoxyribonucleotide 5'-hydroxyl-kinase activity"/>
    <property type="evidence" value="ECO:0007669"/>
    <property type="project" value="TreeGrafter"/>
</dbReference>
<keyword evidence="3" id="KW-1185">Reference proteome</keyword>
<dbReference type="PANTHER" id="PTHR12083:SF9">
    <property type="entry name" value="BIFUNCTIONAL POLYNUCLEOTIDE PHOSPHATASE_KINASE"/>
    <property type="match status" value="1"/>
</dbReference>
<dbReference type="Proteomes" id="UP001215280">
    <property type="component" value="Unassembled WGS sequence"/>
</dbReference>
<dbReference type="Pfam" id="PF13671">
    <property type="entry name" value="AAA_33"/>
    <property type="match status" value="1"/>
</dbReference>